<reference evidence="1" key="2">
    <citation type="submission" date="2014-06" db="EMBL/GenBank/DDBJ databases">
        <authorList>
            <person name="Aslett M."/>
        </authorList>
    </citation>
    <scope>NUCLEOTIDE SEQUENCE</scope>
</reference>
<evidence type="ECO:0000313" key="1">
    <source>
        <dbReference type="EMBL" id="CDS21075.1"/>
    </source>
</evidence>
<organism evidence="1">
    <name type="scientific">Echinococcus granulosus</name>
    <name type="common">Hydatid tapeworm</name>
    <dbReference type="NCBI Taxonomy" id="6210"/>
    <lineage>
        <taxon>Eukaryota</taxon>
        <taxon>Metazoa</taxon>
        <taxon>Spiralia</taxon>
        <taxon>Lophotrochozoa</taxon>
        <taxon>Platyhelminthes</taxon>
        <taxon>Cestoda</taxon>
        <taxon>Eucestoda</taxon>
        <taxon>Cyclophyllidea</taxon>
        <taxon>Taeniidae</taxon>
        <taxon>Echinococcus</taxon>
        <taxon>Echinococcus granulosus group</taxon>
    </lineage>
</organism>
<dbReference type="AlphaFoldDB" id="A0A068WTX2"/>
<proteinExistence type="predicted"/>
<dbReference type="EMBL" id="LK028582">
    <property type="protein sequence ID" value="CDS21075.1"/>
    <property type="molecule type" value="Genomic_DNA"/>
</dbReference>
<dbReference type="OrthoDB" id="10521223at2759"/>
<accession>A0A068WTX2</accession>
<evidence type="ECO:0000313" key="2">
    <source>
        <dbReference type="Proteomes" id="UP000492820"/>
    </source>
</evidence>
<name>A0A068WTX2_ECHGR</name>
<reference evidence="1 2" key="1">
    <citation type="journal article" date="2013" name="Nature">
        <title>The genomes of four tapeworm species reveal adaptations to parasitism.</title>
        <authorList>
            <person name="Tsai I.J."/>
            <person name="Zarowiecki M."/>
            <person name="Holroyd N."/>
            <person name="Garciarrubio A."/>
            <person name="Sanchez-Flores A."/>
            <person name="Brooks K.L."/>
            <person name="Tracey A."/>
            <person name="Bobes R.J."/>
            <person name="Fragoso G."/>
            <person name="Sciutto E."/>
            <person name="Aslett M."/>
            <person name="Beasley H."/>
            <person name="Bennett H.M."/>
            <person name="Cai J."/>
            <person name="Camicia F."/>
            <person name="Clark R."/>
            <person name="Cucher M."/>
            <person name="De Silva N."/>
            <person name="Day T.A."/>
            <person name="Deplazes P."/>
            <person name="Estrada K."/>
            <person name="Fernandez C."/>
            <person name="Holland P.W."/>
            <person name="Hou J."/>
            <person name="Hu S."/>
            <person name="Huckvale T."/>
            <person name="Hung S.S."/>
            <person name="Kamenetzky L."/>
            <person name="Keane J.A."/>
            <person name="Kiss F."/>
            <person name="Koziol U."/>
            <person name="Lambert O."/>
            <person name="Liu K."/>
            <person name="Luo X."/>
            <person name="Luo Y."/>
            <person name="Macchiaroli N."/>
            <person name="Nichol S."/>
            <person name="Paps J."/>
            <person name="Parkinson J."/>
            <person name="Pouchkina-Stantcheva N."/>
            <person name="Riddiford N."/>
            <person name="Rosenzvit M."/>
            <person name="Salinas G."/>
            <person name="Wasmuth J.D."/>
            <person name="Zamanian M."/>
            <person name="Zheng Y."/>
            <person name="Cai X."/>
            <person name="Soberon X."/>
            <person name="Olson P.D."/>
            <person name="Laclette J.P."/>
            <person name="Brehm K."/>
            <person name="Berriman M."/>
            <person name="Garciarrubio A."/>
            <person name="Bobes R.J."/>
            <person name="Fragoso G."/>
            <person name="Sanchez-Flores A."/>
            <person name="Estrada K."/>
            <person name="Cevallos M.A."/>
            <person name="Morett E."/>
            <person name="Gonzalez V."/>
            <person name="Portillo T."/>
            <person name="Ochoa-Leyva A."/>
            <person name="Jose M.V."/>
            <person name="Sciutto E."/>
            <person name="Landa A."/>
            <person name="Jimenez L."/>
            <person name="Valdes V."/>
            <person name="Carrero J.C."/>
            <person name="Larralde C."/>
            <person name="Morales-Montor J."/>
            <person name="Limon-Lason J."/>
            <person name="Soberon X."/>
            <person name="Laclette J.P."/>
        </authorList>
    </citation>
    <scope>NUCLEOTIDE SEQUENCE [LARGE SCALE GENOMIC DNA]</scope>
</reference>
<evidence type="ECO:0000313" key="3">
    <source>
        <dbReference type="WBParaSite" id="EgrG_000548600"/>
    </source>
</evidence>
<protein>
    <submittedName>
        <fullName evidence="3">F-box domain-containing protein</fullName>
    </submittedName>
</protein>
<sequence length="313" mass="36805">MFPNMDLGAKLCNTTITKLPPELVQTLCEYLGDVDIVNICTAIPSWEWVLFLRTQYSYLNKWKWIDKRVCTTLYSDPQAVCSEKICEAAKLHFEQMKVDLQFPSIRALRGTFERVNCILFTSILTMQRSLSYFVRPLRVRSNLFLKIVNSSRPTSVYVEAVHFLPPHSAFGSRSTPRSIEIIYSEYKKRLQRRVRTLLTFDCVLYVIELSMLRKYGPMIRTELQDLVTNLSLEQTLGVVIINDVERKEESGMDFFMDCIQKFCLVSDSPFLTTQINWRMWYIQDRADYITNRKCIFKWVCQDVIWRRMQGTAP</sequence>
<dbReference type="Proteomes" id="UP000492820">
    <property type="component" value="Unassembled WGS sequence"/>
</dbReference>
<reference evidence="3" key="3">
    <citation type="submission" date="2020-10" db="UniProtKB">
        <authorList>
            <consortium name="WormBaseParasite"/>
        </authorList>
    </citation>
    <scope>IDENTIFICATION</scope>
</reference>
<gene>
    <name evidence="1" type="ORF">EgrG_000548600</name>
</gene>
<dbReference type="WBParaSite" id="EgrG_000548600">
    <property type="protein sequence ID" value="EgrG_000548600"/>
    <property type="gene ID" value="EgrG_000548600"/>
</dbReference>